<name>A0A2R8CQV5_9GAMM</name>
<evidence type="ECO:0000256" key="1">
    <source>
        <dbReference type="ARBA" id="ARBA00000903"/>
    </source>
</evidence>
<dbReference type="GO" id="GO:0032259">
    <property type="term" value="P:methylation"/>
    <property type="evidence" value="ECO:0007669"/>
    <property type="project" value="UniProtKB-KW"/>
</dbReference>
<keyword evidence="7 9" id="KW-0808">Transferase</keyword>
<proteinExistence type="inferred from homology"/>
<evidence type="ECO:0000256" key="4">
    <source>
        <dbReference type="ARBA" id="ARBA00011905"/>
    </source>
</evidence>
<feature type="binding site" evidence="9">
    <location>
        <position position="72"/>
    </location>
    <ligand>
        <name>S-adenosyl-L-methionine</name>
        <dbReference type="ChEBI" id="CHEBI:59789"/>
    </ligand>
</feature>
<feature type="binding site" evidence="9">
    <location>
        <position position="51"/>
    </location>
    <ligand>
        <name>S-adenosyl-L-methionine</name>
        <dbReference type="ChEBI" id="CHEBI:59789"/>
    </ligand>
</feature>
<dbReference type="GO" id="GO:0005737">
    <property type="term" value="C:cytoplasm"/>
    <property type="evidence" value="ECO:0007669"/>
    <property type="project" value="UniProtKB-SubCell"/>
</dbReference>
<dbReference type="GO" id="GO:0008119">
    <property type="term" value="F:thiopurine S-methyltransferase activity"/>
    <property type="evidence" value="ECO:0007669"/>
    <property type="project" value="UniProtKB-UniRule"/>
</dbReference>
<evidence type="ECO:0000313" key="11">
    <source>
        <dbReference type="Proteomes" id="UP000244934"/>
    </source>
</evidence>
<evidence type="ECO:0000256" key="8">
    <source>
        <dbReference type="ARBA" id="ARBA00022691"/>
    </source>
</evidence>
<dbReference type="PANTHER" id="PTHR10259">
    <property type="entry name" value="THIOPURINE S-METHYLTRANSFERASE"/>
    <property type="match status" value="1"/>
</dbReference>
<evidence type="ECO:0000256" key="7">
    <source>
        <dbReference type="ARBA" id="ARBA00022679"/>
    </source>
</evidence>
<sequence>MSSSSEQGNQQWFERWREGRIGFHSDSVQPLLARHWPHLAVSPGARVLLPLCGKSGDIGWLARQGHCVLGVELVGEAVRGWFEAQEEALPSAASRTNFDRFVSPAQIGRAAVTFDVGNFFHLEAALSDKIDAFYDRAALIALPPAARQRYALKLAELCRPDVEGLLISLERDERRDQGPPHVVTDDEVHRLFAPNFVLEKLEEQRDERGMTDIVWRLRRRAPLSC</sequence>
<dbReference type="SUPFAM" id="SSF53335">
    <property type="entry name" value="S-adenosyl-L-methionine-dependent methyltransferases"/>
    <property type="match status" value="1"/>
</dbReference>
<dbReference type="InterPro" id="IPR025835">
    <property type="entry name" value="Thiopurine_S-MeTrfase"/>
</dbReference>
<comment type="catalytic activity">
    <reaction evidence="1 9">
        <text>S-adenosyl-L-methionine + a thiopurine = S-adenosyl-L-homocysteine + a thiopurine S-methylether.</text>
        <dbReference type="EC" id="2.1.1.67"/>
    </reaction>
</comment>
<evidence type="ECO:0000256" key="9">
    <source>
        <dbReference type="HAMAP-Rule" id="MF_00812"/>
    </source>
</evidence>
<dbReference type="InterPro" id="IPR008854">
    <property type="entry name" value="TPMT"/>
</dbReference>
<dbReference type="InterPro" id="IPR029063">
    <property type="entry name" value="SAM-dependent_MTases_sf"/>
</dbReference>
<keyword evidence="11" id="KW-1185">Reference proteome</keyword>
<evidence type="ECO:0000256" key="2">
    <source>
        <dbReference type="ARBA" id="ARBA00004496"/>
    </source>
</evidence>
<organism evidence="10 11">
    <name type="scientific">Kushneria phyllosphaerae</name>
    <dbReference type="NCBI Taxonomy" id="2100822"/>
    <lineage>
        <taxon>Bacteria</taxon>
        <taxon>Pseudomonadati</taxon>
        <taxon>Pseudomonadota</taxon>
        <taxon>Gammaproteobacteria</taxon>
        <taxon>Oceanospirillales</taxon>
        <taxon>Halomonadaceae</taxon>
        <taxon>Kushneria</taxon>
    </lineage>
</organism>
<reference evidence="11" key="1">
    <citation type="submission" date="2018-03" db="EMBL/GenBank/DDBJ databases">
        <authorList>
            <person name="Navarro De La Torre S."/>
        </authorList>
    </citation>
    <scope>NUCLEOTIDE SEQUENCE [LARGE SCALE GENOMIC DNA]</scope>
    <source>
        <strain evidence="11">EAod3</strain>
    </source>
</reference>
<comment type="subcellular location">
    <subcellularLocation>
        <location evidence="2 9">Cytoplasm</location>
    </subcellularLocation>
</comment>
<evidence type="ECO:0000313" key="10">
    <source>
        <dbReference type="EMBL" id="SPJ35173.1"/>
    </source>
</evidence>
<keyword evidence="8 9" id="KW-0949">S-adenosyl-L-methionine</keyword>
<dbReference type="RefSeq" id="WP_108843934.1">
    <property type="nucleotide sequence ID" value="NZ_ONZI01000004.1"/>
</dbReference>
<evidence type="ECO:0000256" key="6">
    <source>
        <dbReference type="ARBA" id="ARBA00022603"/>
    </source>
</evidence>
<keyword evidence="6 9" id="KW-0489">Methyltransferase</keyword>
<dbReference type="FunFam" id="3.40.50.150:FF:000101">
    <property type="entry name" value="Thiopurine S-methyltransferase"/>
    <property type="match status" value="1"/>
</dbReference>
<dbReference type="HAMAP" id="MF_00812">
    <property type="entry name" value="Thiopur_methtran"/>
    <property type="match status" value="1"/>
</dbReference>
<dbReference type="PROSITE" id="PS51585">
    <property type="entry name" value="SAM_MT_TPMT"/>
    <property type="match status" value="1"/>
</dbReference>
<keyword evidence="5 9" id="KW-0963">Cytoplasm</keyword>
<dbReference type="OrthoDB" id="9778208at2"/>
<dbReference type="Pfam" id="PF05724">
    <property type="entry name" value="TPMT"/>
    <property type="match status" value="1"/>
</dbReference>
<dbReference type="Gene3D" id="3.40.50.150">
    <property type="entry name" value="Vaccinia Virus protein VP39"/>
    <property type="match status" value="1"/>
</dbReference>
<protein>
    <recommendedName>
        <fullName evidence="4 9">Thiopurine S-methyltransferase</fullName>
        <ecNumber evidence="4 9">2.1.1.67</ecNumber>
    </recommendedName>
    <alternativeName>
        <fullName evidence="9">Thiopurine methyltransferase</fullName>
    </alternativeName>
</protein>
<evidence type="ECO:0000256" key="3">
    <source>
        <dbReference type="ARBA" id="ARBA00008145"/>
    </source>
</evidence>
<gene>
    <name evidence="9 10" type="primary">tpm</name>
    <name evidence="10" type="ORF">KSP9073_03228</name>
</gene>
<dbReference type="EC" id="2.1.1.67" evidence="4 9"/>
<dbReference type="Proteomes" id="UP000244934">
    <property type="component" value="Unassembled WGS sequence"/>
</dbReference>
<dbReference type="AlphaFoldDB" id="A0A2R8CQV5"/>
<feature type="binding site" evidence="9">
    <location>
        <position position="16"/>
    </location>
    <ligand>
        <name>S-adenosyl-L-methionine</name>
        <dbReference type="ChEBI" id="CHEBI:59789"/>
    </ligand>
</feature>
<accession>A0A2R8CQV5</accession>
<evidence type="ECO:0000256" key="5">
    <source>
        <dbReference type="ARBA" id="ARBA00022490"/>
    </source>
</evidence>
<dbReference type="PANTHER" id="PTHR10259:SF11">
    <property type="entry name" value="THIOPURINE S-METHYLTRANSFERASE"/>
    <property type="match status" value="1"/>
</dbReference>
<comment type="similarity">
    <text evidence="3 9">Belongs to the class I-like SAM-binding methyltransferase superfamily. TPMT family.</text>
</comment>
<dbReference type="EMBL" id="ONZI01000004">
    <property type="protein sequence ID" value="SPJ35173.1"/>
    <property type="molecule type" value="Genomic_DNA"/>
</dbReference>
<feature type="binding site" evidence="9">
    <location>
        <position position="136"/>
    </location>
    <ligand>
        <name>S-adenosyl-L-methionine</name>
        <dbReference type="ChEBI" id="CHEBI:59789"/>
    </ligand>
</feature>
<dbReference type="PIRSF" id="PIRSF023956">
    <property type="entry name" value="Thiopurine_S-methyltransferase"/>
    <property type="match status" value="1"/>
</dbReference>